<protein>
    <submittedName>
        <fullName evidence="2">Uncharacterized protein</fullName>
    </submittedName>
</protein>
<dbReference type="AlphaFoldDB" id="M0N0I1"/>
<dbReference type="OrthoDB" id="214036at2157"/>
<keyword evidence="1" id="KW-1133">Transmembrane helix</keyword>
<evidence type="ECO:0000256" key="1">
    <source>
        <dbReference type="SAM" id="Phobius"/>
    </source>
</evidence>
<feature type="transmembrane region" description="Helical" evidence="1">
    <location>
        <begin position="35"/>
        <end position="60"/>
    </location>
</feature>
<dbReference type="EMBL" id="AOME01000069">
    <property type="protein sequence ID" value="EMA51033.1"/>
    <property type="molecule type" value="Genomic_DNA"/>
</dbReference>
<comment type="caution">
    <text evidence="2">The sequence shown here is derived from an EMBL/GenBank/DDBJ whole genome shotgun (WGS) entry which is preliminary data.</text>
</comment>
<organism evidence="2 3">
    <name type="scientific">Halococcus salifodinae DSM 8989</name>
    <dbReference type="NCBI Taxonomy" id="1227456"/>
    <lineage>
        <taxon>Archaea</taxon>
        <taxon>Methanobacteriati</taxon>
        <taxon>Methanobacteriota</taxon>
        <taxon>Stenosarchaea group</taxon>
        <taxon>Halobacteria</taxon>
        <taxon>Halobacteriales</taxon>
        <taxon>Halococcaceae</taxon>
        <taxon>Halococcus</taxon>
    </lineage>
</organism>
<evidence type="ECO:0000313" key="3">
    <source>
        <dbReference type="Proteomes" id="UP000011625"/>
    </source>
</evidence>
<sequence length="67" mass="7181">MGLSDLLTSKRSGLVSAVSMLVEAGLALYRGDKKIAALLLGAAALAYRWSFVGAIAEILIRAYQRLR</sequence>
<accession>M0N0I1</accession>
<gene>
    <name evidence="2" type="ORF">C450_12890</name>
</gene>
<keyword evidence="1" id="KW-0472">Membrane</keyword>
<keyword evidence="1" id="KW-0812">Transmembrane</keyword>
<dbReference type="Proteomes" id="UP000011625">
    <property type="component" value="Unassembled WGS sequence"/>
</dbReference>
<reference evidence="2 3" key="1">
    <citation type="journal article" date="2014" name="PLoS Genet.">
        <title>Phylogenetically driven sequencing of extremely halophilic archaea reveals strategies for static and dynamic osmo-response.</title>
        <authorList>
            <person name="Becker E.A."/>
            <person name="Seitzer P.M."/>
            <person name="Tritt A."/>
            <person name="Larsen D."/>
            <person name="Krusor M."/>
            <person name="Yao A.I."/>
            <person name="Wu D."/>
            <person name="Madern D."/>
            <person name="Eisen J.A."/>
            <person name="Darling A.E."/>
            <person name="Facciotti M.T."/>
        </authorList>
    </citation>
    <scope>NUCLEOTIDE SEQUENCE [LARGE SCALE GENOMIC DNA]</scope>
    <source>
        <strain evidence="2 3">DSM 8989</strain>
    </source>
</reference>
<keyword evidence="3" id="KW-1185">Reference proteome</keyword>
<dbReference type="STRING" id="1227456.C450_12890"/>
<dbReference type="RefSeq" id="WP_005043902.1">
    <property type="nucleotide sequence ID" value="NZ_AOME01000069.1"/>
</dbReference>
<dbReference type="PATRIC" id="fig|1227456.3.peg.2606"/>
<evidence type="ECO:0000313" key="2">
    <source>
        <dbReference type="EMBL" id="EMA51033.1"/>
    </source>
</evidence>
<name>M0N0I1_9EURY</name>
<proteinExistence type="predicted"/>